<reference evidence="2" key="1">
    <citation type="submission" date="2019-09" db="EMBL/GenBank/DDBJ databases">
        <title>Draft genome information of white flower Hibiscus syriacus.</title>
        <authorList>
            <person name="Kim Y.-M."/>
        </authorList>
    </citation>
    <scope>NUCLEOTIDE SEQUENCE [LARGE SCALE GENOMIC DNA]</scope>
    <source>
        <strain evidence="2">YM2019G1</strain>
    </source>
</reference>
<dbReference type="Proteomes" id="UP000436088">
    <property type="component" value="Unassembled WGS sequence"/>
</dbReference>
<keyword evidence="1" id="KW-0472">Membrane</keyword>
<feature type="transmembrane region" description="Helical" evidence="1">
    <location>
        <begin position="75"/>
        <end position="97"/>
    </location>
</feature>
<sequence>MNGIIDTQEDVKLLREKGIILNHMKSDGEAADLWNWMSKSVRLTKVHFLDKTIEEVNKYHNGRWNIKAKNMMKSYVFGSWQILTFLAAILLLLLMSLQAFCSVYSCSRIFNIDTNATDRV</sequence>
<evidence type="ECO:0000313" key="2">
    <source>
        <dbReference type="EMBL" id="KAE8656937.1"/>
    </source>
</evidence>
<keyword evidence="1" id="KW-1133">Transmembrane helix</keyword>
<keyword evidence="3" id="KW-1185">Reference proteome</keyword>
<evidence type="ECO:0000256" key="1">
    <source>
        <dbReference type="SAM" id="Phobius"/>
    </source>
</evidence>
<dbReference type="PANTHER" id="PTHR31170">
    <property type="entry name" value="BNAC04G53230D PROTEIN"/>
    <property type="match status" value="1"/>
</dbReference>
<comment type="caution">
    <text evidence="2">The sequence shown here is derived from an EMBL/GenBank/DDBJ whole genome shotgun (WGS) entry which is preliminary data.</text>
</comment>
<dbReference type="PANTHER" id="PTHR31170:SF25">
    <property type="entry name" value="BNAA09G04570D PROTEIN"/>
    <property type="match status" value="1"/>
</dbReference>
<accession>A0A6A2XKH4</accession>
<dbReference type="Pfam" id="PF03140">
    <property type="entry name" value="DUF247"/>
    <property type="match status" value="1"/>
</dbReference>
<gene>
    <name evidence="2" type="ORF">F3Y22_tig00116997pilonHSYRG00647</name>
</gene>
<dbReference type="EMBL" id="VEPZ02001762">
    <property type="protein sequence ID" value="KAE8656937.1"/>
    <property type="molecule type" value="Genomic_DNA"/>
</dbReference>
<dbReference type="InterPro" id="IPR004158">
    <property type="entry name" value="DUF247_pln"/>
</dbReference>
<keyword evidence="1" id="KW-0812">Transmembrane</keyword>
<protein>
    <submittedName>
        <fullName evidence="2">Uncharacterized protein</fullName>
    </submittedName>
</protein>
<evidence type="ECO:0000313" key="3">
    <source>
        <dbReference type="Proteomes" id="UP000436088"/>
    </source>
</evidence>
<organism evidence="2 3">
    <name type="scientific">Hibiscus syriacus</name>
    <name type="common">Rose of Sharon</name>
    <dbReference type="NCBI Taxonomy" id="106335"/>
    <lineage>
        <taxon>Eukaryota</taxon>
        <taxon>Viridiplantae</taxon>
        <taxon>Streptophyta</taxon>
        <taxon>Embryophyta</taxon>
        <taxon>Tracheophyta</taxon>
        <taxon>Spermatophyta</taxon>
        <taxon>Magnoliopsida</taxon>
        <taxon>eudicotyledons</taxon>
        <taxon>Gunneridae</taxon>
        <taxon>Pentapetalae</taxon>
        <taxon>rosids</taxon>
        <taxon>malvids</taxon>
        <taxon>Malvales</taxon>
        <taxon>Malvaceae</taxon>
        <taxon>Malvoideae</taxon>
        <taxon>Hibiscus</taxon>
    </lineage>
</organism>
<name>A0A6A2XKH4_HIBSY</name>
<proteinExistence type="predicted"/>
<dbReference type="AlphaFoldDB" id="A0A6A2XKH4"/>